<gene>
    <name evidence="1" type="ORF">PFX98_10670</name>
</gene>
<dbReference type="Proteomes" id="UP001177769">
    <property type="component" value="Chromosome"/>
</dbReference>
<accession>A0AA95SZ09</accession>
<dbReference type="SUPFAM" id="SSF48452">
    <property type="entry name" value="TPR-like"/>
    <property type="match status" value="1"/>
</dbReference>
<dbReference type="RefSeq" id="WP_285235182.1">
    <property type="nucleotide sequence ID" value="NZ_CP116346.1"/>
</dbReference>
<dbReference type="KEGG" id="pais:PFX98_10670"/>
<dbReference type="InterPro" id="IPR011990">
    <property type="entry name" value="TPR-like_helical_dom_sf"/>
</dbReference>
<dbReference type="AlphaFoldDB" id="A0AA95SZ09"/>
<evidence type="ECO:0000313" key="2">
    <source>
        <dbReference type="Proteomes" id="UP001177769"/>
    </source>
</evidence>
<name>A0AA95SZ09_9BURK</name>
<evidence type="ECO:0008006" key="3">
    <source>
        <dbReference type="Google" id="ProtNLM"/>
    </source>
</evidence>
<organism evidence="1 2">
    <name type="scientific">Paucibacter sediminis</name>
    <dbReference type="NCBI Taxonomy" id="3019553"/>
    <lineage>
        <taxon>Bacteria</taxon>
        <taxon>Pseudomonadati</taxon>
        <taxon>Pseudomonadota</taxon>
        <taxon>Betaproteobacteria</taxon>
        <taxon>Burkholderiales</taxon>
        <taxon>Sphaerotilaceae</taxon>
        <taxon>Roseateles</taxon>
    </lineage>
</organism>
<dbReference type="EMBL" id="CP116346">
    <property type="protein sequence ID" value="WIT14059.1"/>
    <property type="molecule type" value="Genomic_DNA"/>
</dbReference>
<proteinExistence type="predicted"/>
<reference evidence="1" key="1">
    <citation type="submission" date="2023-01" db="EMBL/GenBank/DDBJ databases">
        <title>Whole genome sequence of Paucibacter sp. S2-9 isolated from pond sediment.</title>
        <authorList>
            <person name="Jung J.Y."/>
        </authorList>
    </citation>
    <scope>NUCLEOTIDE SEQUENCE</scope>
    <source>
        <strain evidence="1">S2-9</strain>
    </source>
</reference>
<protein>
    <recommendedName>
        <fullName evidence="3">Tetratricopeptide repeat protein</fullName>
    </recommendedName>
</protein>
<evidence type="ECO:0000313" key="1">
    <source>
        <dbReference type="EMBL" id="WIT14059.1"/>
    </source>
</evidence>
<sequence length="367" mass="40377">MQEIKSRLLKQLDQQIAAAPSPVQAACFKAKRAMLLARHGALVEAREELTGLHQLAFQHPHPEIGAWLHMAEGLMSYYTDFSASTQDKVQRAYAIAKSVGIGEIEALACAWLAQLAYVRHDLPAMLAHVRTCLQTAAPEHRVARSRACMCMGLAWHYAGAQELAQPWYAKARAHAAAEGDDATLSALMYNMAEMRTAEARRLALAAPAQARPELLLGVDSVRHYDAAVGAAAMAGLTPVLRAQILAIQGDYEQARQLYEEHLPLAMSRGLERLGSSLLADLAWCRINCGQREHALHQAREAEIELDPRCDVDDRAATHSRLAQVYAALDDQANAQRHTAAAEREWAEFARQQQSWREQLAAAALTPS</sequence>
<keyword evidence="2" id="KW-1185">Reference proteome</keyword>
<dbReference type="Gene3D" id="1.25.40.10">
    <property type="entry name" value="Tetratricopeptide repeat domain"/>
    <property type="match status" value="1"/>
</dbReference>